<keyword evidence="1" id="KW-0175">Coiled coil</keyword>
<name>A0A8S9PCS0_BRACR</name>
<dbReference type="EMBL" id="QGKX02001521">
    <property type="protein sequence ID" value="KAF3512960.1"/>
    <property type="molecule type" value="Genomic_DNA"/>
</dbReference>
<comment type="caution">
    <text evidence="3">The sequence shown here is derived from an EMBL/GenBank/DDBJ whole genome shotgun (WGS) entry which is preliminary data.</text>
</comment>
<reference evidence="3" key="1">
    <citation type="submission" date="2019-12" db="EMBL/GenBank/DDBJ databases">
        <title>Genome sequencing and annotation of Brassica cretica.</title>
        <authorList>
            <person name="Studholme D.J."/>
            <person name="Sarris P."/>
        </authorList>
    </citation>
    <scope>NUCLEOTIDE SEQUENCE</scope>
    <source>
        <strain evidence="3">PFS-109/04</strain>
        <tissue evidence="3">Leaf</tissue>
    </source>
</reference>
<feature type="coiled-coil region" evidence="1">
    <location>
        <begin position="519"/>
        <end position="546"/>
    </location>
</feature>
<feature type="compositionally biased region" description="Basic and acidic residues" evidence="2">
    <location>
        <begin position="470"/>
        <end position="485"/>
    </location>
</feature>
<organism evidence="3 4">
    <name type="scientific">Brassica cretica</name>
    <name type="common">Mustard</name>
    <dbReference type="NCBI Taxonomy" id="69181"/>
    <lineage>
        <taxon>Eukaryota</taxon>
        <taxon>Viridiplantae</taxon>
        <taxon>Streptophyta</taxon>
        <taxon>Embryophyta</taxon>
        <taxon>Tracheophyta</taxon>
        <taxon>Spermatophyta</taxon>
        <taxon>Magnoliopsida</taxon>
        <taxon>eudicotyledons</taxon>
        <taxon>Gunneridae</taxon>
        <taxon>Pentapetalae</taxon>
        <taxon>rosids</taxon>
        <taxon>malvids</taxon>
        <taxon>Brassicales</taxon>
        <taxon>Brassicaceae</taxon>
        <taxon>Brassiceae</taxon>
        <taxon>Brassica</taxon>
    </lineage>
</organism>
<accession>A0A8S9PCS0</accession>
<feature type="region of interest" description="Disordered" evidence="2">
    <location>
        <begin position="150"/>
        <end position="169"/>
    </location>
</feature>
<proteinExistence type="predicted"/>
<evidence type="ECO:0000313" key="3">
    <source>
        <dbReference type="EMBL" id="KAF3512960.1"/>
    </source>
</evidence>
<gene>
    <name evidence="3" type="ORF">F2Q69_00007931</name>
</gene>
<evidence type="ECO:0000256" key="1">
    <source>
        <dbReference type="SAM" id="Coils"/>
    </source>
</evidence>
<sequence length="562" mass="65647">MPTMTPFQSRSHICPPEESMIPESLQLAIVESSMRQTTQHRSRLTQQHRSTVAISNRPTHHMKNRSIVVQMIGRTTTTTPLLPHTPDNTCIHKSMMKTMRMKELLSTKPSLMRRIHFYIIPLGKGMHHRSTYMAHHRSILNFIRETGNEHRPILPTTHRSTQKSTEYEKETTRLAVGQMITITKAIQKKQQYMSQEQMNYMKKDTKEFYDTAGGIDKSFKLRSRNPTRPSIDVDVPTLVERQPEFCRRAFDSHGTRKFFWEEKDEYGVYRDEHGYDRDLDGNTIRLHNMDIRRVLERASRDEPSYICLPEHATLFTQTKLVPEIYTKDEINEMFYGVCGEQEKNKKAFQMKLDGVYYPLNDSISYLTTCMEEMQQDIARIQHATDVARSSSIDRDQHTSTNEEIDQLVEDFYRALETTEERLDGRCDDIYFPMDLDISALTSKIEAIQGELVEIRSYIAHRPESSSSIDRNSKKSTDIHQRTSVDDATNRGRLVPKMTSDMSGTHYHGEEISADTYTALRRHQFNLRSLEERLQRMENTTATMNEKWRRGDEAMRDFTAMSE</sequence>
<protein>
    <submittedName>
        <fullName evidence="3">Uncharacterized protein</fullName>
    </submittedName>
</protein>
<dbReference type="AlphaFoldDB" id="A0A8S9PCS0"/>
<evidence type="ECO:0000313" key="4">
    <source>
        <dbReference type="Proteomes" id="UP000712600"/>
    </source>
</evidence>
<evidence type="ECO:0000256" key="2">
    <source>
        <dbReference type="SAM" id="MobiDB-lite"/>
    </source>
</evidence>
<feature type="region of interest" description="Disordered" evidence="2">
    <location>
        <begin position="462"/>
        <end position="485"/>
    </location>
</feature>
<dbReference type="Proteomes" id="UP000712600">
    <property type="component" value="Unassembled WGS sequence"/>
</dbReference>